<evidence type="ECO:0000256" key="1">
    <source>
        <dbReference type="ARBA" id="ARBA00022741"/>
    </source>
</evidence>
<dbReference type="GO" id="GO:0007264">
    <property type="term" value="P:small GTPase-mediated signal transduction"/>
    <property type="evidence" value="ECO:0007669"/>
    <property type="project" value="InterPro"/>
</dbReference>
<dbReference type="SMART" id="SM00175">
    <property type="entry name" value="RAB"/>
    <property type="match status" value="1"/>
</dbReference>
<accession>A0A1I8AHB6</accession>
<keyword evidence="3" id="KW-1185">Reference proteome</keyword>
<dbReference type="AlphaFoldDB" id="A0A1I8AHB6"/>
<keyword evidence="1" id="KW-0547">Nucleotide-binding</keyword>
<dbReference type="WBParaSite" id="L893_g5783.t1">
    <property type="protein sequence ID" value="L893_g5783.t1"/>
    <property type="gene ID" value="L893_g5783"/>
</dbReference>
<dbReference type="PANTHER" id="PTHR24072">
    <property type="entry name" value="RHO FAMILY GTPASE"/>
    <property type="match status" value="1"/>
</dbReference>
<dbReference type="GO" id="GO:0003924">
    <property type="term" value="F:GTPase activity"/>
    <property type="evidence" value="ECO:0007669"/>
    <property type="project" value="InterPro"/>
</dbReference>
<dbReference type="PROSITE" id="PS51420">
    <property type="entry name" value="RHO"/>
    <property type="match status" value="1"/>
</dbReference>
<organism evidence="3 4">
    <name type="scientific">Steinernema glaseri</name>
    <dbReference type="NCBI Taxonomy" id="37863"/>
    <lineage>
        <taxon>Eukaryota</taxon>
        <taxon>Metazoa</taxon>
        <taxon>Ecdysozoa</taxon>
        <taxon>Nematoda</taxon>
        <taxon>Chromadorea</taxon>
        <taxon>Rhabditida</taxon>
        <taxon>Tylenchina</taxon>
        <taxon>Panagrolaimomorpha</taxon>
        <taxon>Strongyloidoidea</taxon>
        <taxon>Steinernematidae</taxon>
        <taxon>Steinernema</taxon>
    </lineage>
</organism>
<dbReference type="Pfam" id="PF00071">
    <property type="entry name" value="Ras"/>
    <property type="match status" value="1"/>
</dbReference>
<dbReference type="InterPro" id="IPR003578">
    <property type="entry name" value="Small_GTPase_Rho"/>
</dbReference>
<evidence type="ECO:0000313" key="4">
    <source>
        <dbReference type="WBParaSite" id="L893_g5783.t1"/>
    </source>
</evidence>
<keyword evidence="2" id="KW-0342">GTP-binding</keyword>
<dbReference type="PRINTS" id="PR00449">
    <property type="entry name" value="RASTRNSFRMNG"/>
</dbReference>
<name>A0A1I8AHB6_9BILA</name>
<dbReference type="InterPro" id="IPR027417">
    <property type="entry name" value="P-loop_NTPase"/>
</dbReference>
<sequence length="256" mass="28944">MAVLCSGGSLSMRYYKDNPLYTRIYIFLTLITFTRTNSPVNSSCKSKPSSNLKISTPVYAQVHKSTDVSLKIRDKMINLAFVGDSGVGKSSLLFSYAIDVNPWAVPNDFTSFKTEVDVKNESFDVNIAVCNHPEKIREFGSVDAIVLCFDISKPDSLKSAKYGWMYALRYAHPKVPILLAGLKRDMRMRYRTHKVLYLNEVPQKPLKEKEGKKLANRFDNVHYIECSVVGTEPKTVIKLATKEAMLYKNPRTTSCC</sequence>
<dbReference type="GO" id="GO:0005525">
    <property type="term" value="F:GTP binding"/>
    <property type="evidence" value="ECO:0007669"/>
    <property type="project" value="UniProtKB-KW"/>
</dbReference>
<evidence type="ECO:0000313" key="3">
    <source>
        <dbReference type="Proteomes" id="UP000095287"/>
    </source>
</evidence>
<dbReference type="Proteomes" id="UP000095287">
    <property type="component" value="Unplaced"/>
</dbReference>
<dbReference type="InterPro" id="IPR001806">
    <property type="entry name" value="Small_GTPase"/>
</dbReference>
<protein>
    <submittedName>
        <fullName evidence="4">Miro domain-containing protein</fullName>
    </submittedName>
</protein>
<dbReference type="SUPFAM" id="SSF52540">
    <property type="entry name" value="P-loop containing nucleoside triphosphate hydrolases"/>
    <property type="match status" value="1"/>
</dbReference>
<dbReference type="SMART" id="SM00174">
    <property type="entry name" value="RHO"/>
    <property type="match status" value="1"/>
</dbReference>
<evidence type="ECO:0000256" key="2">
    <source>
        <dbReference type="ARBA" id="ARBA00023134"/>
    </source>
</evidence>
<dbReference type="Gene3D" id="3.40.50.300">
    <property type="entry name" value="P-loop containing nucleotide triphosphate hydrolases"/>
    <property type="match status" value="1"/>
</dbReference>
<proteinExistence type="predicted"/>
<reference evidence="4" key="1">
    <citation type="submission" date="2016-11" db="UniProtKB">
        <authorList>
            <consortium name="WormBaseParasite"/>
        </authorList>
    </citation>
    <scope>IDENTIFICATION</scope>
</reference>